<gene>
    <name evidence="1" type="ORF">JD82_02146</name>
</gene>
<proteinExistence type="predicted"/>
<dbReference type="InterPro" id="IPR011051">
    <property type="entry name" value="RmlC_Cupin_sf"/>
</dbReference>
<protein>
    <recommendedName>
        <fullName evidence="3">Signal peptidase I</fullName>
    </recommendedName>
</protein>
<name>A0A660CF22_9PSEU</name>
<evidence type="ECO:0008006" key="3">
    <source>
        <dbReference type="Google" id="ProtNLM"/>
    </source>
</evidence>
<dbReference type="AlphaFoldDB" id="A0A660CF22"/>
<dbReference type="EMBL" id="VLJV01000001">
    <property type="protein sequence ID" value="TWH20303.1"/>
    <property type="molecule type" value="Genomic_DNA"/>
</dbReference>
<comment type="caution">
    <text evidence="1">The sequence shown here is derived from an EMBL/GenBank/DDBJ whole genome shotgun (WGS) entry which is preliminary data.</text>
</comment>
<dbReference type="SUPFAM" id="SSF51182">
    <property type="entry name" value="RmlC-like cupins"/>
    <property type="match status" value="1"/>
</dbReference>
<dbReference type="InterPro" id="IPR014710">
    <property type="entry name" value="RmlC-like_jellyroll"/>
</dbReference>
<accession>A0A660CF22</accession>
<organism evidence="1 2">
    <name type="scientific">Prauserella rugosa</name>
    <dbReference type="NCBI Taxonomy" id="43354"/>
    <lineage>
        <taxon>Bacteria</taxon>
        <taxon>Bacillati</taxon>
        <taxon>Actinomycetota</taxon>
        <taxon>Actinomycetes</taxon>
        <taxon>Pseudonocardiales</taxon>
        <taxon>Pseudonocardiaceae</taxon>
        <taxon>Prauserella</taxon>
    </lineage>
</organism>
<dbReference type="OrthoDB" id="3556170at2"/>
<reference evidence="1 2" key="1">
    <citation type="submission" date="2019-07" db="EMBL/GenBank/DDBJ databases">
        <title>R&amp;d 2014.</title>
        <authorList>
            <person name="Klenk H.-P."/>
        </authorList>
    </citation>
    <scope>NUCLEOTIDE SEQUENCE [LARGE SCALE GENOMIC DNA]</scope>
    <source>
        <strain evidence="1 2">DSM 43194</strain>
    </source>
</reference>
<evidence type="ECO:0000313" key="2">
    <source>
        <dbReference type="Proteomes" id="UP000317303"/>
    </source>
</evidence>
<dbReference type="Gene3D" id="2.60.120.10">
    <property type="entry name" value="Jelly Rolls"/>
    <property type="match status" value="1"/>
</dbReference>
<sequence length="115" mass="12769">MTESWHTGNAAEDGVDTRGWIVGHFLDPSHGVRSTSDVEVKWATHPEGDKRAGWTTDDQRTTLVMLISGRFRVESTQGDATFTKPGDYATWGPGVDHTWEALEESVVLTVRWPSV</sequence>
<evidence type="ECO:0000313" key="1">
    <source>
        <dbReference type="EMBL" id="TWH20303.1"/>
    </source>
</evidence>
<dbReference type="Proteomes" id="UP000317303">
    <property type="component" value="Unassembled WGS sequence"/>
</dbReference>
<keyword evidence="2" id="KW-1185">Reference proteome</keyword>